<dbReference type="InterPro" id="IPR002208">
    <property type="entry name" value="SecY/SEC61-alpha"/>
</dbReference>
<dbReference type="PANTHER" id="PTHR10906">
    <property type="entry name" value="SECY/SEC61-ALPHA FAMILY MEMBER"/>
    <property type="match status" value="1"/>
</dbReference>
<dbReference type="AlphaFoldDB" id="A0A8H5LXR8"/>
<accession>A0A8H5LXR8</accession>
<keyword evidence="3" id="KW-1185">Reference proteome</keyword>
<comment type="caution">
    <text evidence="2">The sequence shown here is derived from an EMBL/GenBank/DDBJ whole genome shotgun (WGS) entry which is preliminary data.</text>
</comment>
<dbReference type="SUPFAM" id="SSF103491">
    <property type="entry name" value="Preprotein translocase SecY subunit"/>
    <property type="match status" value="1"/>
</dbReference>
<dbReference type="GO" id="GO:0015031">
    <property type="term" value="P:protein transport"/>
    <property type="evidence" value="ECO:0007669"/>
    <property type="project" value="InterPro"/>
</dbReference>
<dbReference type="Pfam" id="PF00344">
    <property type="entry name" value="SecY"/>
    <property type="match status" value="1"/>
</dbReference>
<gene>
    <name evidence="2" type="ORF">D9615_009464</name>
</gene>
<evidence type="ECO:0000256" key="1">
    <source>
        <dbReference type="RuleBase" id="RU004349"/>
    </source>
</evidence>
<dbReference type="InterPro" id="IPR023201">
    <property type="entry name" value="SecY_dom_sf"/>
</dbReference>
<dbReference type="Gene3D" id="1.10.3370.10">
    <property type="entry name" value="SecY subunit domain"/>
    <property type="match status" value="1"/>
</dbReference>
<sequence>MIISTTEAENTTNLKLEDSLVRKSISSSKRPTTAALLVVDPTVFLCATSAQQHPNDYVRASTLRFLRNSPNTELLDPLISLRYLSNRNVGDDYALLAGANLMEVDFALKKDWALFSCGQNSSLSSYHPVKQQSTSSRAYLIIQLVSAALIVILLDELLQKATAYILASNSSSPPTSAKLSSRMRSHRPLSKLAVDPNSKGAILEEEVTERHKPHRNHCHIFVIYLQGFHIEIPVKSNRFCGQRGTYPVKLFYKSSMPIMLEFALTSNVFVTQMLASCFLDNFFVKLLGVWEPMEDSPQLAATSKITYYMSPPHTMKEAFLTFHTAIYIMFMFSTCALFSKTGIEVSGSGPRDVAQQMTDQQMVMSRHCEGSMYKELERVISTEAAFDGVILGLLSVAANMLGAMRSGLESRWPSLSSTAGNWYARI</sequence>
<dbReference type="Proteomes" id="UP000565441">
    <property type="component" value="Unassembled WGS sequence"/>
</dbReference>
<name>A0A8H5LXR8_9AGAR</name>
<protein>
    <submittedName>
        <fullName evidence="2">Uncharacterized protein</fullName>
    </submittedName>
</protein>
<evidence type="ECO:0000313" key="2">
    <source>
        <dbReference type="EMBL" id="KAF5373477.1"/>
    </source>
</evidence>
<dbReference type="EMBL" id="JAACJP010000039">
    <property type="protein sequence ID" value="KAF5373477.1"/>
    <property type="molecule type" value="Genomic_DNA"/>
</dbReference>
<organism evidence="2 3">
    <name type="scientific">Tricholomella constricta</name>
    <dbReference type="NCBI Taxonomy" id="117010"/>
    <lineage>
        <taxon>Eukaryota</taxon>
        <taxon>Fungi</taxon>
        <taxon>Dikarya</taxon>
        <taxon>Basidiomycota</taxon>
        <taxon>Agaricomycotina</taxon>
        <taxon>Agaricomycetes</taxon>
        <taxon>Agaricomycetidae</taxon>
        <taxon>Agaricales</taxon>
        <taxon>Tricholomatineae</taxon>
        <taxon>Lyophyllaceae</taxon>
        <taxon>Tricholomella</taxon>
    </lineage>
</organism>
<dbReference type="GO" id="GO:0016020">
    <property type="term" value="C:membrane"/>
    <property type="evidence" value="ECO:0007669"/>
    <property type="project" value="InterPro"/>
</dbReference>
<proteinExistence type="inferred from homology"/>
<dbReference type="OrthoDB" id="420669at2759"/>
<comment type="similarity">
    <text evidence="1">Belongs to the SecY/SEC61-alpha family.</text>
</comment>
<reference evidence="2 3" key="1">
    <citation type="journal article" date="2020" name="ISME J.">
        <title>Uncovering the hidden diversity of litter-decomposition mechanisms in mushroom-forming fungi.</title>
        <authorList>
            <person name="Floudas D."/>
            <person name="Bentzer J."/>
            <person name="Ahren D."/>
            <person name="Johansson T."/>
            <person name="Persson P."/>
            <person name="Tunlid A."/>
        </authorList>
    </citation>
    <scope>NUCLEOTIDE SEQUENCE [LARGE SCALE GENOMIC DNA]</scope>
    <source>
        <strain evidence="2 3">CBS 661.87</strain>
    </source>
</reference>
<evidence type="ECO:0000313" key="3">
    <source>
        <dbReference type="Proteomes" id="UP000565441"/>
    </source>
</evidence>